<dbReference type="Pfam" id="PF07859">
    <property type="entry name" value="Abhydrolase_3"/>
    <property type="match status" value="1"/>
</dbReference>
<dbReference type="Proteomes" id="UP000297604">
    <property type="component" value="Unassembled WGS sequence"/>
</dbReference>
<dbReference type="SUPFAM" id="SSF53474">
    <property type="entry name" value="alpha/beta-Hydrolases"/>
    <property type="match status" value="1"/>
</dbReference>
<gene>
    <name evidence="3" type="ORF">E3O46_16690</name>
</gene>
<keyword evidence="1 3" id="KW-0378">Hydrolase</keyword>
<name>A0ABY2III9_9MICO</name>
<dbReference type="GO" id="GO:0016787">
    <property type="term" value="F:hydrolase activity"/>
    <property type="evidence" value="ECO:0007669"/>
    <property type="project" value="UniProtKB-KW"/>
</dbReference>
<dbReference type="InterPro" id="IPR029058">
    <property type="entry name" value="AB_hydrolase_fold"/>
</dbReference>
<evidence type="ECO:0000313" key="3">
    <source>
        <dbReference type="EMBL" id="TFC17274.1"/>
    </source>
</evidence>
<dbReference type="PANTHER" id="PTHR48081">
    <property type="entry name" value="AB HYDROLASE SUPERFAMILY PROTEIN C4A8.06C"/>
    <property type="match status" value="1"/>
</dbReference>
<dbReference type="PANTHER" id="PTHR48081:SF8">
    <property type="entry name" value="ALPHA_BETA HYDROLASE FOLD-3 DOMAIN-CONTAINING PROTEIN-RELATED"/>
    <property type="match status" value="1"/>
</dbReference>
<dbReference type="InterPro" id="IPR013094">
    <property type="entry name" value="AB_hydrolase_3"/>
</dbReference>
<evidence type="ECO:0000259" key="2">
    <source>
        <dbReference type="Pfam" id="PF07859"/>
    </source>
</evidence>
<evidence type="ECO:0000256" key="1">
    <source>
        <dbReference type="ARBA" id="ARBA00022801"/>
    </source>
</evidence>
<dbReference type="InterPro" id="IPR050300">
    <property type="entry name" value="GDXG_lipolytic_enzyme"/>
</dbReference>
<dbReference type="EMBL" id="SOFS01000043">
    <property type="protein sequence ID" value="TFC17274.1"/>
    <property type="molecule type" value="Genomic_DNA"/>
</dbReference>
<protein>
    <submittedName>
        <fullName evidence="3">Alpha/beta hydrolase</fullName>
    </submittedName>
</protein>
<dbReference type="Gene3D" id="3.40.50.1820">
    <property type="entry name" value="alpha/beta hydrolase"/>
    <property type="match status" value="1"/>
</dbReference>
<proteinExistence type="predicted"/>
<sequence length="314" mass="33778">MPIKASQLNPELRAIYRFVPNLPTGRLWRIRAIRRLLRAATQPKRPKGMTFEKIDFGPGAGVRVFTPASGGSGAALLFLHGGGMVIGAASQEDARLIQIADELDIVTVSVEYRLAPENPYPAPLDDCLQAWRWLQDNAKARGIDPERIAVGGQSAGGGLAAGLALRIHDELQVQPIAQLLFCPMLDDRTAADRTRDAENNFLWNNRSNLTGWTAYLGDAPGGPEVPAYAAPSRRRDLSGLPAAWIGTGDIELFFTEDRSYAEGLSAAGVDCTLVVVPGAPHAFESVAISAPIAKKYSADALAWLKQQLTITGNN</sequence>
<organism evidence="3 4">
    <name type="scientific">Cryobacterium glucosi</name>
    <dbReference type="NCBI Taxonomy" id="1259175"/>
    <lineage>
        <taxon>Bacteria</taxon>
        <taxon>Bacillati</taxon>
        <taxon>Actinomycetota</taxon>
        <taxon>Actinomycetes</taxon>
        <taxon>Micrococcales</taxon>
        <taxon>Microbacteriaceae</taxon>
        <taxon>Cryobacterium</taxon>
    </lineage>
</organism>
<reference evidence="3 4" key="1">
    <citation type="submission" date="2019-03" db="EMBL/GenBank/DDBJ databases">
        <title>Genomics of glacier-inhabiting Cryobacterium strains.</title>
        <authorList>
            <person name="Liu Q."/>
            <person name="Xin Y.-H."/>
        </authorList>
    </citation>
    <scope>NUCLEOTIDE SEQUENCE [LARGE SCALE GENOMIC DNA]</scope>
    <source>
        <strain evidence="3 4">MDB1-5</strain>
    </source>
</reference>
<keyword evidence="4" id="KW-1185">Reference proteome</keyword>
<feature type="domain" description="Alpha/beta hydrolase fold-3" evidence="2">
    <location>
        <begin position="76"/>
        <end position="284"/>
    </location>
</feature>
<comment type="caution">
    <text evidence="3">The sequence shown here is derived from an EMBL/GenBank/DDBJ whole genome shotgun (WGS) entry which is preliminary data.</text>
</comment>
<accession>A0ABY2III9</accession>
<evidence type="ECO:0000313" key="4">
    <source>
        <dbReference type="Proteomes" id="UP000297604"/>
    </source>
</evidence>